<dbReference type="Proteomes" id="UP000326198">
    <property type="component" value="Unassembled WGS sequence"/>
</dbReference>
<keyword evidence="4" id="KW-1185">Reference proteome</keyword>
<feature type="region of interest" description="Disordered" evidence="1">
    <location>
        <begin position="275"/>
        <end position="303"/>
    </location>
</feature>
<evidence type="ECO:0000256" key="1">
    <source>
        <dbReference type="SAM" id="MobiDB-lite"/>
    </source>
</evidence>
<sequence length="326" mass="35604">MLISLVFLVTLGAAFDTPFYIDNDEYFIRSDNLLSVPMENVTAAFKTPYSVQSTPIDGFDWTKSYPGSRIDGHTAYLEVSQEMPISESIVQNATTVLSALTFSIPESMSSGKQPRAMDSSWYICHHIFISTKPEVKSAVDSGQNCDFLSEECQNDLRTSLTKDWGTAAEDTMCSALGFDAIPMSCHDSFGYARQDVNAFDAEYLANTTLAPIMTDKEPSLYDWYIGTGYHDPGDVRAYTAATNRTYLVGTVWGYSKTSKNTQVPEVTFSCLSATNSSTTSTTTESSSPTADSTPSSTPNSSDDTYPMSSYAAVLAASLLSLMFILF</sequence>
<dbReference type="AlphaFoldDB" id="A0A5N7B9I7"/>
<dbReference type="EMBL" id="ML736208">
    <property type="protein sequence ID" value="KAE8378398.1"/>
    <property type="molecule type" value="Genomic_DNA"/>
</dbReference>
<name>A0A5N7B9I7_9EURO</name>
<feature type="chain" id="PRO_5024889205" evidence="2">
    <location>
        <begin position="17"/>
        <end position="326"/>
    </location>
</feature>
<evidence type="ECO:0000256" key="2">
    <source>
        <dbReference type="SAM" id="SignalP"/>
    </source>
</evidence>
<protein>
    <submittedName>
        <fullName evidence="3">Uncharacterized protein</fullName>
    </submittedName>
</protein>
<evidence type="ECO:0000313" key="4">
    <source>
        <dbReference type="Proteomes" id="UP000326198"/>
    </source>
</evidence>
<gene>
    <name evidence="3" type="ORF">BDV26DRAFT_292215</name>
</gene>
<evidence type="ECO:0000313" key="3">
    <source>
        <dbReference type="EMBL" id="KAE8378398.1"/>
    </source>
</evidence>
<keyword evidence="2" id="KW-0732">Signal</keyword>
<reference evidence="3 4" key="1">
    <citation type="submission" date="2019-04" db="EMBL/GenBank/DDBJ databases">
        <title>Friends and foes A comparative genomics studyof 23 Aspergillus species from section Flavi.</title>
        <authorList>
            <consortium name="DOE Joint Genome Institute"/>
            <person name="Kjaerbolling I."/>
            <person name="Vesth T."/>
            <person name="Frisvad J.C."/>
            <person name="Nybo J.L."/>
            <person name="Theobald S."/>
            <person name="Kildgaard S."/>
            <person name="Isbrandt T."/>
            <person name="Kuo A."/>
            <person name="Sato A."/>
            <person name="Lyhne E.K."/>
            <person name="Kogle M.E."/>
            <person name="Wiebenga A."/>
            <person name="Kun R.S."/>
            <person name="Lubbers R.J."/>
            <person name="Makela M.R."/>
            <person name="Barry K."/>
            <person name="Chovatia M."/>
            <person name="Clum A."/>
            <person name="Daum C."/>
            <person name="Haridas S."/>
            <person name="He G."/>
            <person name="LaButti K."/>
            <person name="Lipzen A."/>
            <person name="Mondo S."/>
            <person name="Riley R."/>
            <person name="Salamov A."/>
            <person name="Simmons B.A."/>
            <person name="Magnuson J.K."/>
            <person name="Henrissat B."/>
            <person name="Mortensen U.H."/>
            <person name="Larsen T.O."/>
            <person name="Devries R.P."/>
            <person name="Grigoriev I.V."/>
            <person name="Machida M."/>
            <person name="Baker S.E."/>
            <person name="Andersen M.R."/>
        </authorList>
    </citation>
    <scope>NUCLEOTIDE SEQUENCE [LARGE SCALE GENOMIC DNA]</scope>
    <source>
        <strain evidence="3 4">IBT 29228</strain>
    </source>
</reference>
<feature type="signal peptide" evidence="2">
    <location>
        <begin position="1"/>
        <end position="16"/>
    </location>
</feature>
<proteinExistence type="predicted"/>
<dbReference type="OrthoDB" id="4526039at2759"/>
<accession>A0A5N7B9I7</accession>
<organism evidence="3 4">
    <name type="scientific">Aspergillus bertholletiae</name>
    <dbReference type="NCBI Taxonomy" id="1226010"/>
    <lineage>
        <taxon>Eukaryota</taxon>
        <taxon>Fungi</taxon>
        <taxon>Dikarya</taxon>
        <taxon>Ascomycota</taxon>
        <taxon>Pezizomycotina</taxon>
        <taxon>Eurotiomycetes</taxon>
        <taxon>Eurotiomycetidae</taxon>
        <taxon>Eurotiales</taxon>
        <taxon>Aspergillaceae</taxon>
        <taxon>Aspergillus</taxon>
        <taxon>Aspergillus subgen. Circumdati</taxon>
    </lineage>
</organism>